<protein>
    <submittedName>
        <fullName evidence="1">Uncharacterized protein</fullName>
    </submittedName>
</protein>
<evidence type="ECO:0000313" key="1">
    <source>
        <dbReference type="EMBL" id="ABI71932.1"/>
    </source>
</evidence>
<dbReference type="OrthoDB" id="5901748at2"/>
<evidence type="ECO:0000313" key="2">
    <source>
        <dbReference type="Proteomes" id="UP000000684"/>
    </source>
</evidence>
<gene>
    <name evidence="1" type="ordered locus">Sfri_2086</name>
</gene>
<name>Q081Y3_SHEFN</name>
<dbReference type="Proteomes" id="UP000000684">
    <property type="component" value="Chromosome"/>
</dbReference>
<dbReference type="STRING" id="318167.Sfri_2086"/>
<keyword evidence="2" id="KW-1185">Reference proteome</keyword>
<dbReference type="GeneID" id="41837451"/>
<dbReference type="EMBL" id="CP000447">
    <property type="protein sequence ID" value="ABI71932.1"/>
    <property type="molecule type" value="Genomic_DNA"/>
</dbReference>
<dbReference type="InterPro" id="IPR046889">
    <property type="entry name" value="Sp-CxC"/>
</dbReference>
<organism evidence="1 2">
    <name type="scientific">Shewanella frigidimarina (strain NCIMB 400)</name>
    <dbReference type="NCBI Taxonomy" id="318167"/>
    <lineage>
        <taxon>Bacteria</taxon>
        <taxon>Pseudomonadati</taxon>
        <taxon>Pseudomonadota</taxon>
        <taxon>Gammaproteobacteria</taxon>
        <taxon>Alteromonadales</taxon>
        <taxon>Shewanellaceae</taxon>
        <taxon>Shewanella</taxon>
    </lineage>
</organism>
<dbReference type="AlphaFoldDB" id="Q081Y3"/>
<proteinExistence type="predicted"/>
<accession>Q081Y3</accession>
<dbReference type="HOGENOM" id="CLU_2686849_0_0_6"/>
<dbReference type="RefSeq" id="WP_011637542.1">
    <property type="nucleotide sequence ID" value="NC_008345.1"/>
</dbReference>
<dbReference type="KEGG" id="sfr:Sfri_2086"/>
<dbReference type="Pfam" id="PF20304">
    <property type="entry name" value="Sp-CxC"/>
    <property type="match status" value="1"/>
</dbReference>
<reference evidence="1 2" key="1">
    <citation type="submission" date="2006-08" db="EMBL/GenBank/DDBJ databases">
        <title>Complete sequence of Shewanella frigidimarina NCIMB 400.</title>
        <authorList>
            <consortium name="US DOE Joint Genome Institute"/>
            <person name="Copeland A."/>
            <person name="Lucas S."/>
            <person name="Lapidus A."/>
            <person name="Barry K."/>
            <person name="Detter J.C."/>
            <person name="Glavina del Rio T."/>
            <person name="Hammon N."/>
            <person name="Israni S."/>
            <person name="Dalin E."/>
            <person name="Tice H."/>
            <person name="Pitluck S."/>
            <person name="Fredrickson J.K."/>
            <person name="Kolker E."/>
            <person name="McCuel L.A."/>
            <person name="DiChristina T."/>
            <person name="Nealson K.H."/>
            <person name="Newman D."/>
            <person name="Tiedje J.M."/>
            <person name="Zhou J."/>
            <person name="Romine M.F."/>
            <person name="Culley D.E."/>
            <person name="Serres M."/>
            <person name="Chertkov O."/>
            <person name="Brettin T."/>
            <person name="Bruce D."/>
            <person name="Han C."/>
            <person name="Tapia R."/>
            <person name="Gilna P."/>
            <person name="Schmutz J."/>
            <person name="Larimer F."/>
            <person name="Land M."/>
            <person name="Hauser L."/>
            <person name="Kyrpides N."/>
            <person name="Mikhailova N."/>
            <person name="Richardson P."/>
        </authorList>
    </citation>
    <scope>NUCLEOTIDE SEQUENCE [LARGE SCALE GENOMIC DNA]</scope>
    <source>
        <strain evidence="1 2">NCIMB 400</strain>
    </source>
</reference>
<sequence length="74" mass="8508">MNLDKLKAMLQEAHKATEIAHEDFSKISAVHRAALQIIEFEKELYYGDSSSGRHLQKIKEIIDINVEDIINEIN</sequence>